<dbReference type="AlphaFoldDB" id="A0A0J9X4M4"/>
<dbReference type="InterPro" id="IPR018464">
    <property type="entry name" value="CENP-O"/>
</dbReference>
<comment type="subcellular location">
    <subcellularLocation>
        <location evidence="2">Chromosome</location>
        <location evidence="2">Centromere</location>
    </subcellularLocation>
    <subcellularLocation>
        <location evidence="1">Nucleus</location>
    </subcellularLocation>
</comment>
<keyword evidence="6" id="KW-0137">Centromere</keyword>
<protein>
    <submittedName>
        <fullName evidence="7">Uncharacterized protein</fullName>
    </submittedName>
</protein>
<evidence type="ECO:0000256" key="2">
    <source>
        <dbReference type="ARBA" id="ARBA00004584"/>
    </source>
</evidence>
<evidence type="ECO:0000256" key="6">
    <source>
        <dbReference type="ARBA" id="ARBA00023328"/>
    </source>
</evidence>
<comment type="similarity">
    <text evidence="3">Belongs to the CENP-O/MCM21 family.</text>
</comment>
<comment type="caution">
    <text evidence="7">The sequence shown here is derived from an EMBL/GenBank/DDBJ whole genome shotgun (WGS) entry which is preliminary data.</text>
</comment>
<dbReference type="EMBL" id="CCBN010000002">
    <property type="protein sequence ID" value="CDO52131.1"/>
    <property type="molecule type" value="Genomic_DNA"/>
</dbReference>
<sequence length="325" mass="36016">MASPVEIKRLKEEIAEVQQNILWLKTHYNQIRQPAAPVTVALPSPVPSTDEFYEFDVDADAEQRSLDLFENINRLTGITGFKVKAPNPEEPATSSSSNSGTYMLGIRFDVSVAGQYSIPHYIIIRQKPAYKPAPGPPSKGGPITTNDNEIEIIEQHDLHELEIFQHTIPAFLPVADLARAHLNTDLRQFAARVRASLVAHALRRHVFAHQLVATGGAGAPAPLLGRRVAVVESNQEYTRVRLAVQPTPRRRRASGREDPETREVQLDCLDDRVIAAKFSDSANSGGRPLEARDLPLLEAFQGPVVDLPARLLAYYDLSTTFTQQH</sequence>
<dbReference type="PANTHER" id="PTHR14582:SF1">
    <property type="entry name" value="CENTROMERE PROTEIN O"/>
    <property type="match status" value="1"/>
</dbReference>
<dbReference type="GO" id="GO:0005634">
    <property type="term" value="C:nucleus"/>
    <property type="evidence" value="ECO:0007669"/>
    <property type="project" value="UniProtKB-SubCell"/>
</dbReference>
<keyword evidence="8" id="KW-1185">Reference proteome</keyword>
<dbReference type="Proteomes" id="UP000242525">
    <property type="component" value="Unassembled WGS sequence"/>
</dbReference>
<keyword evidence="4" id="KW-0158">Chromosome</keyword>
<evidence type="ECO:0000256" key="3">
    <source>
        <dbReference type="ARBA" id="ARBA00007321"/>
    </source>
</evidence>
<evidence type="ECO:0000313" key="7">
    <source>
        <dbReference type="EMBL" id="CDO52131.1"/>
    </source>
</evidence>
<evidence type="ECO:0000313" key="8">
    <source>
        <dbReference type="Proteomes" id="UP000242525"/>
    </source>
</evidence>
<organism evidence="7 8">
    <name type="scientific">Geotrichum candidum</name>
    <name type="common">Oospora lactis</name>
    <name type="synonym">Dipodascus geotrichum</name>
    <dbReference type="NCBI Taxonomy" id="1173061"/>
    <lineage>
        <taxon>Eukaryota</taxon>
        <taxon>Fungi</taxon>
        <taxon>Dikarya</taxon>
        <taxon>Ascomycota</taxon>
        <taxon>Saccharomycotina</taxon>
        <taxon>Dipodascomycetes</taxon>
        <taxon>Dipodascales</taxon>
        <taxon>Dipodascaceae</taxon>
        <taxon>Geotrichum</taxon>
    </lineage>
</organism>
<evidence type="ECO:0000256" key="1">
    <source>
        <dbReference type="ARBA" id="ARBA00004123"/>
    </source>
</evidence>
<keyword evidence="5" id="KW-0539">Nucleus</keyword>
<evidence type="ECO:0000256" key="4">
    <source>
        <dbReference type="ARBA" id="ARBA00022454"/>
    </source>
</evidence>
<evidence type="ECO:0000256" key="5">
    <source>
        <dbReference type="ARBA" id="ARBA00023242"/>
    </source>
</evidence>
<reference evidence="7" key="1">
    <citation type="submission" date="2014-03" db="EMBL/GenBank/DDBJ databases">
        <authorList>
            <person name="Casaregola S."/>
        </authorList>
    </citation>
    <scope>NUCLEOTIDE SEQUENCE [LARGE SCALE GENOMIC DNA]</scope>
    <source>
        <strain evidence="7">CLIB 918</strain>
    </source>
</reference>
<gene>
    <name evidence="7" type="ORF">BN980_GECA02s06280g</name>
</gene>
<dbReference type="GO" id="GO:0031511">
    <property type="term" value="C:Mis6-Sim4 complex"/>
    <property type="evidence" value="ECO:0007669"/>
    <property type="project" value="TreeGrafter"/>
</dbReference>
<dbReference type="Pfam" id="PF09496">
    <property type="entry name" value="CENP-O"/>
    <property type="match status" value="1"/>
</dbReference>
<proteinExistence type="inferred from homology"/>
<dbReference type="PANTHER" id="PTHR14582">
    <property type="entry name" value="INNER KINETOCHORE SUBUNIT MAL2"/>
    <property type="match status" value="1"/>
</dbReference>
<dbReference type="OrthoDB" id="10050372at2759"/>
<accession>A0A0J9X4M4</accession>
<name>A0A0J9X4M4_GEOCN</name>